<feature type="region of interest" description="Disordered" evidence="1">
    <location>
        <begin position="1"/>
        <end position="40"/>
    </location>
</feature>
<dbReference type="Proteomes" id="UP000076727">
    <property type="component" value="Unassembled WGS sequence"/>
</dbReference>
<dbReference type="PROSITE" id="PS50097">
    <property type="entry name" value="BTB"/>
    <property type="match status" value="1"/>
</dbReference>
<organism evidence="3 4">
    <name type="scientific">Daedalea quercina L-15889</name>
    <dbReference type="NCBI Taxonomy" id="1314783"/>
    <lineage>
        <taxon>Eukaryota</taxon>
        <taxon>Fungi</taxon>
        <taxon>Dikarya</taxon>
        <taxon>Basidiomycota</taxon>
        <taxon>Agaricomycotina</taxon>
        <taxon>Agaricomycetes</taxon>
        <taxon>Polyporales</taxon>
        <taxon>Fomitopsis</taxon>
    </lineage>
</organism>
<sequence>MATQNGVAAVSEAEENGVTGRSDETPTSVQSVTDNTEGTPLEATLDNLHVSVKSAAAPFDNSNGDADAILRSADSIDFCVHKNILRIASPFFADLFSLPQPVQEPSPAATSADSPSLPIIPVSEDAQTFDRVLRMCYPVEMPDIECVQDAAMLFKLALKYDLRAAEAARRKELLRFCSSHPLEVYAEACRHGRDLEEFARRAADTFSAPLEPDVVPYRYARAIDEYTSHMDDIPASFYYRLLEVYTDTDAGVTHGDNDTPRAQISHLFKGRARADAIIRSADGVVFYVLRVLFSFASPVLAEMLSKLGEGTPTSASTVSLNTTTVTHWPVLELPEDGRTLALLLQLCYPLPDPQPLNVDYGQAHESLKDACSLYEAAKKYDVPRAADWAKRTCLAVAETWPVRVYFIASRYGWDDVAREAAWRCVHEYADEHVPEMETAPAGTYRRLLVYKKKCHDVILRHKPISPHAGTWDETNSYWCPNKPWQRGSGEMRFWRTMHGKVWDEASGAWMEENAVLPQSIAAAAQNLPSEDDEPVDWRSGMEIVTKIVRGLAQITL</sequence>
<feature type="compositionally biased region" description="Polar residues" evidence="1">
    <location>
        <begin position="25"/>
        <end position="38"/>
    </location>
</feature>
<name>A0A165P7D5_9APHY</name>
<reference evidence="3 4" key="1">
    <citation type="journal article" date="2016" name="Mol. Biol. Evol.">
        <title>Comparative Genomics of Early-Diverging Mushroom-Forming Fungi Provides Insights into the Origins of Lignocellulose Decay Capabilities.</title>
        <authorList>
            <person name="Nagy L.G."/>
            <person name="Riley R."/>
            <person name="Tritt A."/>
            <person name="Adam C."/>
            <person name="Daum C."/>
            <person name="Floudas D."/>
            <person name="Sun H."/>
            <person name="Yadav J.S."/>
            <person name="Pangilinan J."/>
            <person name="Larsson K.H."/>
            <person name="Matsuura K."/>
            <person name="Barry K."/>
            <person name="Labutti K."/>
            <person name="Kuo R."/>
            <person name="Ohm R.A."/>
            <person name="Bhattacharya S.S."/>
            <person name="Shirouzu T."/>
            <person name="Yoshinaga Y."/>
            <person name="Martin F.M."/>
            <person name="Grigoriev I.V."/>
            <person name="Hibbett D.S."/>
        </authorList>
    </citation>
    <scope>NUCLEOTIDE SEQUENCE [LARGE SCALE GENOMIC DNA]</scope>
    <source>
        <strain evidence="3 4">L-15889</strain>
    </source>
</reference>
<feature type="domain" description="BTB" evidence="2">
    <location>
        <begin position="66"/>
        <end position="145"/>
    </location>
</feature>
<dbReference type="AlphaFoldDB" id="A0A165P7D5"/>
<evidence type="ECO:0000256" key="1">
    <source>
        <dbReference type="SAM" id="MobiDB-lite"/>
    </source>
</evidence>
<proteinExistence type="predicted"/>
<dbReference type="SMART" id="SM00225">
    <property type="entry name" value="BTB"/>
    <property type="match status" value="2"/>
</dbReference>
<gene>
    <name evidence="3" type="ORF">DAEQUDRAFT_766817</name>
</gene>
<dbReference type="CDD" id="cd18186">
    <property type="entry name" value="BTB_POZ_ZBTB_KLHL-like"/>
    <property type="match status" value="1"/>
</dbReference>
<keyword evidence="4" id="KW-1185">Reference proteome</keyword>
<dbReference type="Pfam" id="PF00651">
    <property type="entry name" value="BTB"/>
    <property type="match status" value="1"/>
</dbReference>
<dbReference type="Gene3D" id="3.30.710.10">
    <property type="entry name" value="Potassium Channel Kv1.1, Chain A"/>
    <property type="match status" value="2"/>
</dbReference>
<evidence type="ECO:0000259" key="2">
    <source>
        <dbReference type="PROSITE" id="PS50097"/>
    </source>
</evidence>
<dbReference type="EMBL" id="KV429072">
    <property type="protein sequence ID" value="KZT67858.1"/>
    <property type="molecule type" value="Genomic_DNA"/>
</dbReference>
<dbReference type="InterPro" id="IPR011333">
    <property type="entry name" value="SKP1/BTB/POZ_sf"/>
</dbReference>
<protein>
    <recommendedName>
        <fullName evidence="2">BTB domain-containing protein</fullName>
    </recommendedName>
</protein>
<dbReference type="STRING" id="1314783.A0A165P7D5"/>
<accession>A0A165P7D5</accession>
<evidence type="ECO:0000313" key="3">
    <source>
        <dbReference type="EMBL" id="KZT67858.1"/>
    </source>
</evidence>
<dbReference type="InterPro" id="IPR000210">
    <property type="entry name" value="BTB/POZ_dom"/>
</dbReference>
<dbReference type="SUPFAM" id="SSF54695">
    <property type="entry name" value="POZ domain"/>
    <property type="match status" value="1"/>
</dbReference>
<dbReference type="OrthoDB" id="3164835at2759"/>
<evidence type="ECO:0000313" key="4">
    <source>
        <dbReference type="Proteomes" id="UP000076727"/>
    </source>
</evidence>